<dbReference type="PANTHER" id="PTHR23048">
    <property type="entry name" value="MYOSIN LIGHT CHAIN 1, 3"/>
    <property type="match status" value="1"/>
</dbReference>
<dbReference type="SUPFAM" id="SSF47473">
    <property type="entry name" value="EF-hand"/>
    <property type="match status" value="1"/>
</dbReference>
<dbReference type="InterPro" id="IPR011992">
    <property type="entry name" value="EF-hand-dom_pair"/>
</dbReference>
<evidence type="ECO:0000313" key="4">
    <source>
        <dbReference type="EMBL" id="CAD9078972.1"/>
    </source>
</evidence>
<keyword evidence="1" id="KW-0677">Repeat</keyword>
<evidence type="ECO:0000256" key="1">
    <source>
        <dbReference type="ARBA" id="ARBA00022737"/>
    </source>
</evidence>
<dbReference type="Pfam" id="PF16457">
    <property type="entry name" value="PH_12"/>
    <property type="match status" value="1"/>
</dbReference>
<reference evidence="4" key="1">
    <citation type="submission" date="2021-01" db="EMBL/GenBank/DDBJ databases">
        <authorList>
            <person name="Corre E."/>
            <person name="Pelletier E."/>
            <person name="Niang G."/>
            <person name="Scheremetjew M."/>
            <person name="Finn R."/>
            <person name="Kale V."/>
            <person name="Holt S."/>
            <person name="Cochrane G."/>
            <person name="Meng A."/>
            <person name="Brown T."/>
            <person name="Cohen L."/>
        </authorList>
    </citation>
    <scope>NUCLEOTIDE SEQUENCE</scope>
    <source>
        <strain evidence="4">WS</strain>
    </source>
</reference>
<feature type="region of interest" description="Disordered" evidence="2">
    <location>
        <begin position="1"/>
        <end position="63"/>
    </location>
</feature>
<dbReference type="Gene3D" id="1.10.238.10">
    <property type="entry name" value="EF-hand"/>
    <property type="match status" value="2"/>
</dbReference>
<evidence type="ECO:0000259" key="3">
    <source>
        <dbReference type="Pfam" id="PF16457"/>
    </source>
</evidence>
<protein>
    <recommendedName>
        <fullName evidence="3">PH domain-containing protein</fullName>
    </recommendedName>
</protein>
<dbReference type="InterPro" id="IPR001849">
    <property type="entry name" value="PH_domain"/>
</dbReference>
<gene>
    <name evidence="4" type="ORF">PCOS0759_LOCUS2204</name>
</gene>
<dbReference type="AlphaFoldDB" id="A0A7S1KMR5"/>
<dbReference type="Gene3D" id="2.30.29.30">
    <property type="entry name" value="Pleckstrin-homology domain (PH domain)/Phosphotyrosine-binding domain (PTB)"/>
    <property type="match status" value="1"/>
</dbReference>
<dbReference type="InterPro" id="IPR050230">
    <property type="entry name" value="CALM/Myosin/TropC-like"/>
</dbReference>
<dbReference type="EMBL" id="HBGD01002661">
    <property type="protein sequence ID" value="CAD9078972.1"/>
    <property type="molecule type" value="Transcribed_RNA"/>
</dbReference>
<accession>A0A7S1KMR5</accession>
<organism evidence="4">
    <name type="scientific">Percolomonas cosmopolitus</name>
    <dbReference type="NCBI Taxonomy" id="63605"/>
    <lineage>
        <taxon>Eukaryota</taxon>
        <taxon>Discoba</taxon>
        <taxon>Heterolobosea</taxon>
        <taxon>Tetramitia</taxon>
        <taxon>Eutetramitia</taxon>
        <taxon>Percolomonadidae</taxon>
        <taxon>Percolomonas</taxon>
    </lineage>
</organism>
<name>A0A7S1KMR5_9EUKA</name>
<feature type="domain" description="PH" evidence="3">
    <location>
        <begin position="86"/>
        <end position="199"/>
    </location>
</feature>
<proteinExistence type="predicted"/>
<sequence length="399" mass="45290">MKSTPRTLRSKSTPGKKTPKSGYKLKRLDTSVRKKQRKSIVNRIMSANPGGATNGGSASSRAATPVNAVSSPTIDYLNKITMQPDECVQEMKKGTTMIKFCKLGTKPHYRRFYLSESEQYFNWSSDVKDATVTRILIRDIRDIVHGQETLKFKGCSDHLDKVEVSFSIIYGYEDLTLDLVAGSKKDYYIYTEGLKFLMNRAKVGGSSFRKKKKSDNDFDGVTKEQRFLIVEIFRKYDSHTSDLPRINNRDLKHVCRDLGLDISHDELLEITQMLDPKDLGFIDFEDFLVNCVEEVLADTSSFDETLNAFRSLDVMGTGFIMKRDLRSILTNVAPMIHENEIDDMMNEVRAFKGYVDYVDFIYKMFEGTQVSVPDRDSVTSQVPHSVPKTTAFKIGAAAK</sequence>
<dbReference type="InterPro" id="IPR011993">
    <property type="entry name" value="PH-like_dom_sf"/>
</dbReference>
<evidence type="ECO:0000256" key="2">
    <source>
        <dbReference type="SAM" id="MobiDB-lite"/>
    </source>
</evidence>
<dbReference type="PANTHER" id="PTHR23048:SF0">
    <property type="entry name" value="CALMODULIN LIKE 3"/>
    <property type="match status" value="1"/>
</dbReference>
<dbReference type="GO" id="GO:0016460">
    <property type="term" value="C:myosin II complex"/>
    <property type="evidence" value="ECO:0007669"/>
    <property type="project" value="TreeGrafter"/>
</dbReference>
<dbReference type="FunFam" id="1.10.238.10:FF:000003">
    <property type="entry name" value="Calmodulin A"/>
    <property type="match status" value="1"/>
</dbReference>
<dbReference type="SUPFAM" id="SSF50729">
    <property type="entry name" value="PH domain-like"/>
    <property type="match status" value="1"/>
</dbReference>